<keyword evidence="6" id="KW-1185">Reference proteome</keyword>
<accession>C7ZCJ7</accession>
<dbReference type="SUPFAM" id="SSF53720">
    <property type="entry name" value="ALDH-like"/>
    <property type="match status" value="1"/>
</dbReference>
<dbReference type="PANTHER" id="PTHR43353:SF6">
    <property type="entry name" value="CYTOPLASMIC ALDEHYDE DEHYDROGENASE (EUROFUNG)"/>
    <property type="match status" value="1"/>
</dbReference>
<dbReference type="InterPro" id="IPR050740">
    <property type="entry name" value="Aldehyde_DH_Superfamily"/>
</dbReference>
<evidence type="ECO:0000313" key="6">
    <source>
        <dbReference type="Proteomes" id="UP000005206"/>
    </source>
</evidence>
<evidence type="ECO:0000256" key="3">
    <source>
        <dbReference type="RuleBase" id="RU003345"/>
    </source>
</evidence>
<dbReference type="InterPro" id="IPR029510">
    <property type="entry name" value="Ald_DH_CS_GLU"/>
</dbReference>
<dbReference type="InterPro" id="IPR016162">
    <property type="entry name" value="Ald_DH_N"/>
</dbReference>
<dbReference type="RefSeq" id="XP_003044093.1">
    <property type="nucleotide sequence ID" value="XM_003044047.1"/>
</dbReference>
<dbReference type="VEuPathDB" id="FungiDB:NECHADRAFT_91483"/>
<organism evidence="5 6">
    <name type="scientific">Fusarium vanettenii (strain ATCC MYA-4622 / CBS 123669 / FGSC 9596 / NRRL 45880 / 77-13-4)</name>
    <name type="common">Fusarium solani subsp. pisi</name>
    <dbReference type="NCBI Taxonomy" id="660122"/>
    <lineage>
        <taxon>Eukaryota</taxon>
        <taxon>Fungi</taxon>
        <taxon>Dikarya</taxon>
        <taxon>Ascomycota</taxon>
        <taxon>Pezizomycotina</taxon>
        <taxon>Sordariomycetes</taxon>
        <taxon>Hypocreomycetidae</taxon>
        <taxon>Hypocreales</taxon>
        <taxon>Nectriaceae</taxon>
        <taxon>Fusarium</taxon>
        <taxon>Fusarium solani species complex</taxon>
        <taxon>Fusarium vanettenii</taxon>
    </lineage>
</organism>
<dbReference type="InterPro" id="IPR016161">
    <property type="entry name" value="Ald_DH/histidinol_DH"/>
</dbReference>
<gene>
    <name evidence="5" type="ORF">NECHADRAFT_91483</name>
</gene>
<comment type="similarity">
    <text evidence="3">Belongs to the aldehyde dehydrogenase family.</text>
</comment>
<keyword evidence="1 3" id="KW-0560">Oxidoreductase</keyword>
<dbReference type="PANTHER" id="PTHR43353">
    <property type="entry name" value="SUCCINATE-SEMIALDEHYDE DEHYDROGENASE, MITOCHONDRIAL"/>
    <property type="match status" value="1"/>
</dbReference>
<dbReference type="eggNOG" id="KOG2451">
    <property type="taxonomic scope" value="Eukaryota"/>
</dbReference>
<evidence type="ECO:0000256" key="1">
    <source>
        <dbReference type="ARBA" id="ARBA00023002"/>
    </source>
</evidence>
<evidence type="ECO:0000256" key="2">
    <source>
        <dbReference type="PROSITE-ProRule" id="PRU10007"/>
    </source>
</evidence>
<dbReference type="InterPro" id="IPR015590">
    <property type="entry name" value="Aldehyde_DH_dom"/>
</dbReference>
<dbReference type="GeneID" id="9670314"/>
<dbReference type="Pfam" id="PF00171">
    <property type="entry name" value="Aldedh"/>
    <property type="match status" value="1"/>
</dbReference>
<dbReference type="EMBL" id="GG698918">
    <property type="protein sequence ID" value="EEU38380.1"/>
    <property type="molecule type" value="Genomic_DNA"/>
</dbReference>
<feature type="domain" description="Aldehyde dehydrogenase" evidence="4">
    <location>
        <begin position="24"/>
        <end position="468"/>
    </location>
</feature>
<sequence>MNSPNDNKVPLWIDNEPVHTNVEFLVTNSATGKSISASATLPEHVDRVVESSYRAFAQWSRTTIWQRRDLLLKAAKLLEERRREIERILRVEIPIDDFVIQQINIQSSIDLLQELAFHVQDSETGTLLPSKQPNSYAMIIKEPLGVQLGIAPWNASLYLGIRAVATPIACGNTAILKASEVTPLVHNYIGILFRDAGFPPGVLNIVQHRREDAPGVLNALISDKSVRKVNFTGSAAVGKIIAAKAAQNCKPVLLELGGKSPQIVLEDADLTKAAEAAAVGAFAHHGQICMSTERIIVHASVIEQFSEKLAVAARKIQVQPGASAEHVAKVRVLVEDSIKRGAKLLIGKGIETKNSHMSPRVLTGVAQDMPIWRQETFAPVVTLVPFKTLEEAIDLANDSDYGLSSSIFTSSVIRGIEVARRLDTGAVHINSMTVHDEAHLPHGGTKESGWGRFGVPWGISEFTQLKTITVTDENLGGRY</sequence>
<dbReference type="Gene3D" id="3.40.309.10">
    <property type="entry name" value="Aldehyde Dehydrogenase, Chain A, domain 2"/>
    <property type="match status" value="1"/>
</dbReference>
<dbReference type="PROSITE" id="PS00687">
    <property type="entry name" value="ALDEHYDE_DEHYDR_GLU"/>
    <property type="match status" value="1"/>
</dbReference>
<dbReference type="AlphaFoldDB" id="C7ZCJ7"/>
<proteinExistence type="inferred from homology"/>
<dbReference type="InParanoid" id="C7ZCJ7"/>
<dbReference type="KEGG" id="nhe:NECHADRAFT_91483"/>
<evidence type="ECO:0000259" key="4">
    <source>
        <dbReference type="Pfam" id="PF00171"/>
    </source>
</evidence>
<dbReference type="GO" id="GO:0009450">
    <property type="term" value="P:gamma-aminobutyric acid catabolic process"/>
    <property type="evidence" value="ECO:0007669"/>
    <property type="project" value="TreeGrafter"/>
</dbReference>
<name>C7ZCJ7_FUSV7</name>
<dbReference type="InterPro" id="IPR016163">
    <property type="entry name" value="Ald_DH_C"/>
</dbReference>
<dbReference type="OMA" id="MAYVNEH"/>
<dbReference type="Gene3D" id="3.40.605.10">
    <property type="entry name" value="Aldehyde Dehydrogenase, Chain A, domain 1"/>
    <property type="match status" value="1"/>
</dbReference>
<dbReference type="HOGENOM" id="CLU_005391_1_0_1"/>
<evidence type="ECO:0000313" key="5">
    <source>
        <dbReference type="EMBL" id="EEU38380.1"/>
    </source>
</evidence>
<dbReference type="GO" id="GO:0004777">
    <property type="term" value="F:succinate-semialdehyde dehydrogenase (NAD+) activity"/>
    <property type="evidence" value="ECO:0007669"/>
    <property type="project" value="TreeGrafter"/>
</dbReference>
<reference evidence="5 6" key="1">
    <citation type="journal article" date="2009" name="PLoS Genet.">
        <title>The genome of Nectria haematococca: contribution of supernumerary chromosomes to gene expansion.</title>
        <authorList>
            <person name="Coleman J.J."/>
            <person name="Rounsley S.D."/>
            <person name="Rodriguez-Carres M."/>
            <person name="Kuo A."/>
            <person name="Wasmann C.C."/>
            <person name="Grimwood J."/>
            <person name="Schmutz J."/>
            <person name="Taga M."/>
            <person name="White G.J."/>
            <person name="Zhou S."/>
            <person name="Schwartz D.C."/>
            <person name="Freitag M."/>
            <person name="Ma L.J."/>
            <person name="Danchin E.G."/>
            <person name="Henrissat B."/>
            <person name="Coutinho P.M."/>
            <person name="Nelson D.R."/>
            <person name="Straney D."/>
            <person name="Napoli C.A."/>
            <person name="Barker B.M."/>
            <person name="Gribskov M."/>
            <person name="Rep M."/>
            <person name="Kroken S."/>
            <person name="Molnar I."/>
            <person name="Rensing C."/>
            <person name="Kennell J.C."/>
            <person name="Zamora J."/>
            <person name="Farman M.L."/>
            <person name="Selker E.U."/>
            <person name="Salamov A."/>
            <person name="Shapiro H."/>
            <person name="Pangilinan J."/>
            <person name="Lindquist E."/>
            <person name="Lamers C."/>
            <person name="Grigoriev I.V."/>
            <person name="Geiser D.M."/>
            <person name="Covert S.F."/>
            <person name="Temporini E."/>
            <person name="Vanetten H.D."/>
        </authorList>
    </citation>
    <scope>NUCLEOTIDE SEQUENCE [LARGE SCALE GENOMIC DNA]</scope>
    <source>
        <strain evidence="6">ATCC MYA-4622 / CBS 123669 / FGSC 9596 / NRRL 45880 / 77-13-4</strain>
    </source>
</reference>
<dbReference type="STRING" id="660122.C7ZCJ7"/>
<dbReference type="Proteomes" id="UP000005206">
    <property type="component" value="Chromosome 2"/>
</dbReference>
<protein>
    <recommendedName>
        <fullName evidence="4">Aldehyde dehydrogenase domain-containing protein</fullName>
    </recommendedName>
</protein>
<feature type="active site" evidence="2">
    <location>
        <position position="255"/>
    </location>
</feature>
<dbReference type="OrthoDB" id="310895at2759"/>